<dbReference type="EMBL" id="UINC01105435">
    <property type="protein sequence ID" value="SVC69368.1"/>
    <property type="molecule type" value="Genomic_DNA"/>
</dbReference>
<dbReference type="AlphaFoldDB" id="A0A382P9H0"/>
<evidence type="ECO:0000313" key="1">
    <source>
        <dbReference type="EMBL" id="SVC69368.1"/>
    </source>
</evidence>
<gene>
    <name evidence="1" type="ORF">METZ01_LOCUS322222</name>
</gene>
<organism evidence="1">
    <name type="scientific">marine metagenome</name>
    <dbReference type="NCBI Taxonomy" id="408172"/>
    <lineage>
        <taxon>unclassified sequences</taxon>
        <taxon>metagenomes</taxon>
        <taxon>ecological metagenomes</taxon>
    </lineage>
</organism>
<proteinExistence type="predicted"/>
<accession>A0A382P9H0</accession>
<name>A0A382P9H0_9ZZZZ</name>
<sequence length="48" mass="5317">MLVKKFITNTLLICLLLLLSQIAWAESVNSINGTGDKTRRVIAPYAQV</sequence>
<feature type="non-terminal residue" evidence="1">
    <location>
        <position position="48"/>
    </location>
</feature>
<reference evidence="1" key="1">
    <citation type="submission" date="2018-05" db="EMBL/GenBank/DDBJ databases">
        <authorList>
            <person name="Lanie J.A."/>
            <person name="Ng W.-L."/>
            <person name="Kazmierczak K.M."/>
            <person name="Andrzejewski T.M."/>
            <person name="Davidsen T.M."/>
            <person name="Wayne K.J."/>
            <person name="Tettelin H."/>
            <person name="Glass J.I."/>
            <person name="Rusch D."/>
            <person name="Podicherti R."/>
            <person name="Tsui H.-C.T."/>
            <person name="Winkler M.E."/>
        </authorList>
    </citation>
    <scope>NUCLEOTIDE SEQUENCE</scope>
</reference>
<protein>
    <submittedName>
        <fullName evidence="1">Uncharacterized protein</fullName>
    </submittedName>
</protein>